<evidence type="ECO:0000313" key="1">
    <source>
        <dbReference type="EMBL" id="KAK7441995.1"/>
    </source>
</evidence>
<accession>A0ABR1IZG0</accession>
<reference evidence="1 2" key="1">
    <citation type="submission" date="2024-01" db="EMBL/GenBank/DDBJ databases">
        <title>A draft genome for the cacao thread blight pathogen Marasmiellus scandens.</title>
        <authorList>
            <person name="Baruah I.K."/>
            <person name="Leung J."/>
            <person name="Bukari Y."/>
            <person name="Amoako-Attah I."/>
            <person name="Meinhardt L.W."/>
            <person name="Bailey B.A."/>
            <person name="Cohen S.P."/>
        </authorList>
    </citation>
    <scope>NUCLEOTIDE SEQUENCE [LARGE SCALE GENOMIC DNA]</scope>
    <source>
        <strain evidence="1 2">GH-19</strain>
    </source>
</reference>
<evidence type="ECO:0000313" key="2">
    <source>
        <dbReference type="Proteomes" id="UP001498398"/>
    </source>
</evidence>
<gene>
    <name evidence="1" type="ORF">VKT23_016273</name>
</gene>
<organism evidence="1 2">
    <name type="scientific">Marasmiellus scandens</name>
    <dbReference type="NCBI Taxonomy" id="2682957"/>
    <lineage>
        <taxon>Eukaryota</taxon>
        <taxon>Fungi</taxon>
        <taxon>Dikarya</taxon>
        <taxon>Basidiomycota</taxon>
        <taxon>Agaricomycotina</taxon>
        <taxon>Agaricomycetes</taxon>
        <taxon>Agaricomycetidae</taxon>
        <taxon>Agaricales</taxon>
        <taxon>Marasmiineae</taxon>
        <taxon>Omphalotaceae</taxon>
        <taxon>Marasmiellus</taxon>
    </lineage>
</organism>
<comment type="caution">
    <text evidence="1">The sequence shown here is derived from an EMBL/GenBank/DDBJ whole genome shotgun (WGS) entry which is preliminary data.</text>
</comment>
<keyword evidence="2" id="KW-1185">Reference proteome</keyword>
<sequence length="318" mass="35305">MILSRVYYSALSIAFPQNNMSFFSNASHFSVHTLTINNVGGNQANSCNDATMHPSISRTDEDEFQVIEQPIRSVPLLTAIAKSISSPSLEVSRQMVLSLLETVARARENKGILLKLTEWTVQVVMSIDDTLRKGNAHLERRHVEALTKSLREVQGCVEEGGQRTWINGSALPRCITSWVSMLEEDLGKILTILNIEKLASLQRLSSMLSSSSLSLVARTIARDDVSLVDEIRRGPDFAVHSVRFDGRFVVLKVFHGSQAGNRLENTLAFSRRFLNPSILNAFATSSSGVPFIVYDECKYLGNLYKHFSDSSFSLSSQS</sequence>
<name>A0ABR1IZG0_9AGAR</name>
<protein>
    <submittedName>
        <fullName evidence="1">Uncharacterized protein</fullName>
    </submittedName>
</protein>
<dbReference type="EMBL" id="JBANRG010000060">
    <property type="protein sequence ID" value="KAK7441995.1"/>
    <property type="molecule type" value="Genomic_DNA"/>
</dbReference>
<dbReference type="Proteomes" id="UP001498398">
    <property type="component" value="Unassembled WGS sequence"/>
</dbReference>
<proteinExistence type="predicted"/>